<sequence length="63" mass="6782">MPTRTATACITTLSRGTWATGLLLSAEYSGAPTPLEEGWGADEPSMLGVQAQRQRRAWEFAAL</sequence>
<dbReference type="AlphaFoldDB" id="A0AAU9CDV9"/>
<dbReference type="Proteomes" id="UP001431186">
    <property type="component" value="Chromosome"/>
</dbReference>
<organism evidence="1 2">
    <name type="scientific">Leptogranulimonas caecicola</name>
    <dbReference type="NCBI Taxonomy" id="2894156"/>
    <lineage>
        <taxon>Bacteria</taxon>
        <taxon>Bacillati</taxon>
        <taxon>Actinomycetota</taxon>
        <taxon>Coriobacteriia</taxon>
        <taxon>Coriobacteriales</taxon>
        <taxon>Kribbibacteriaceae</taxon>
        <taxon>Leptogranulimonas</taxon>
    </lineage>
</organism>
<dbReference type="KEGG" id="lcal:ATTO_02290"/>
<reference evidence="1" key="1">
    <citation type="submission" date="2021-11" db="EMBL/GenBank/DDBJ databases">
        <title>Complete genome sequence of Atopobiaceae bacterium TOC12.</title>
        <authorList>
            <person name="Morinaga K."/>
            <person name="Kusada H."/>
            <person name="Tamaki H."/>
        </authorList>
    </citation>
    <scope>NUCLEOTIDE SEQUENCE</scope>
    <source>
        <strain evidence="1">TOC12</strain>
    </source>
</reference>
<evidence type="ECO:0000313" key="2">
    <source>
        <dbReference type="Proteomes" id="UP001431186"/>
    </source>
</evidence>
<proteinExistence type="predicted"/>
<dbReference type="EMBL" id="AP025285">
    <property type="protein sequence ID" value="BDC90357.1"/>
    <property type="molecule type" value="Genomic_DNA"/>
</dbReference>
<gene>
    <name evidence="1" type="ORF">ATTO_02290</name>
</gene>
<protein>
    <submittedName>
        <fullName evidence="1">Uncharacterized protein</fullName>
    </submittedName>
</protein>
<accession>A0AAU9CDV9</accession>
<keyword evidence="2" id="KW-1185">Reference proteome</keyword>
<evidence type="ECO:0000313" key="1">
    <source>
        <dbReference type="EMBL" id="BDC90357.1"/>
    </source>
</evidence>
<name>A0AAU9CDV9_9ACTN</name>